<gene>
    <name evidence="2" type="ORF">LTR77_000898</name>
</gene>
<dbReference type="Proteomes" id="UP001337655">
    <property type="component" value="Unassembled WGS sequence"/>
</dbReference>
<dbReference type="AlphaFoldDB" id="A0AAV9PR88"/>
<keyword evidence="1" id="KW-0472">Membrane</keyword>
<name>A0AAV9PR88_9PEZI</name>
<evidence type="ECO:0000313" key="3">
    <source>
        <dbReference type="Proteomes" id="UP001337655"/>
    </source>
</evidence>
<dbReference type="RefSeq" id="XP_064664396.1">
    <property type="nucleotide sequence ID" value="XM_064798162.1"/>
</dbReference>
<feature type="transmembrane region" description="Helical" evidence="1">
    <location>
        <begin position="61"/>
        <end position="83"/>
    </location>
</feature>
<sequence>MAGLSRVHWVAPVGMILSLLGSLLFALGHHLFYASLAGSSAPTGSYTIAGTDVSQQQLSTAVGTAFGFLVRSCLVVGISVAFFQAFWRAVRISPDGATLSNLDSSYAMLYDLRGFLKPRYVPIASIITPATLSVQSAAIVPPPQKDVKVPKFDFASLDFLAPIPEGPAGFCFDGPSQPVQRVAAAVAAQGQILPISPPEANASWTLDFRAPSLQCHDLRGNEKVDVWTNILDQWGNVSDCHYSYGYLAWTPTPGSSNPFIRQSSNSSKTVLQSEHLDYGVPPSIYVAAIPQMSQFAFIPSNSDTQEKCQFFGSNSLTYTYPVAEDLCLPGLNPPECCGQQAWATNATLLRCDIIPAPLRGSSLNPHPREPVL</sequence>
<dbReference type="EMBL" id="JAVRRT010000001">
    <property type="protein sequence ID" value="KAK5175758.1"/>
    <property type="molecule type" value="Genomic_DNA"/>
</dbReference>
<organism evidence="2 3">
    <name type="scientific">Saxophila tyrrhenica</name>
    <dbReference type="NCBI Taxonomy" id="1690608"/>
    <lineage>
        <taxon>Eukaryota</taxon>
        <taxon>Fungi</taxon>
        <taxon>Dikarya</taxon>
        <taxon>Ascomycota</taxon>
        <taxon>Pezizomycotina</taxon>
        <taxon>Dothideomycetes</taxon>
        <taxon>Dothideomycetidae</taxon>
        <taxon>Mycosphaerellales</taxon>
        <taxon>Extremaceae</taxon>
        <taxon>Saxophila</taxon>
    </lineage>
</organism>
<dbReference type="GeneID" id="89922247"/>
<keyword evidence="3" id="KW-1185">Reference proteome</keyword>
<protein>
    <submittedName>
        <fullName evidence="2">Uncharacterized protein</fullName>
    </submittedName>
</protein>
<proteinExistence type="predicted"/>
<reference evidence="2 3" key="1">
    <citation type="submission" date="2023-08" db="EMBL/GenBank/DDBJ databases">
        <title>Black Yeasts Isolated from many extreme environments.</title>
        <authorList>
            <person name="Coleine C."/>
            <person name="Stajich J.E."/>
            <person name="Selbmann L."/>
        </authorList>
    </citation>
    <scope>NUCLEOTIDE SEQUENCE [LARGE SCALE GENOMIC DNA]</scope>
    <source>
        <strain evidence="2 3">CCFEE 5935</strain>
    </source>
</reference>
<comment type="caution">
    <text evidence="2">The sequence shown here is derived from an EMBL/GenBank/DDBJ whole genome shotgun (WGS) entry which is preliminary data.</text>
</comment>
<keyword evidence="1" id="KW-0812">Transmembrane</keyword>
<evidence type="ECO:0000256" key="1">
    <source>
        <dbReference type="SAM" id="Phobius"/>
    </source>
</evidence>
<keyword evidence="1" id="KW-1133">Transmembrane helix</keyword>
<accession>A0AAV9PR88</accession>
<evidence type="ECO:0000313" key="2">
    <source>
        <dbReference type="EMBL" id="KAK5175758.1"/>
    </source>
</evidence>